<evidence type="ECO:0008006" key="4">
    <source>
        <dbReference type="Google" id="ProtNLM"/>
    </source>
</evidence>
<organism evidence="2 3">
    <name type="scientific">Oleispira antarctica RB-8</name>
    <dbReference type="NCBI Taxonomy" id="698738"/>
    <lineage>
        <taxon>Bacteria</taxon>
        <taxon>Pseudomonadati</taxon>
        <taxon>Pseudomonadota</taxon>
        <taxon>Gammaproteobacteria</taxon>
        <taxon>Oceanospirillales</taxon>
        <taxon>Oceanospirillaceae</taxon>
        <taxon>Oleispira</taxon>
    </lineage>
</organism>
<dbReference type="KEGG" id="oai:OLEAN_C09420"/>
<dbReference type="PATRIC" id="fig|698738.3.peg.982"/>
<dbReference type="SUPFAM" id="SSF49503">
    <property type="entry name" value="Cupredoxins"/>
    <property type="match status" value="1"/>
</dbReference>
<dbReference type="STRING" id="698738.OLEAN_C09420"/>
<dbReference type="Proteomes" id="UP000032749">
    <property type="component" value="Chromosome"/>
</dbReference>
<sequence>MLTLKLRSFLILSLCSAGLIEPAFSQTRLKIVDQHNDPLPNAVIEYTAKSSSVKSSAEDPIYIMDQIDKQFAPHVLIVPEGSLVSFPNSDDIRHHVYSFSAAKTFELKLYAGKPKSPLRFDKEGVVVMGCNIHDSMVGYIYVAANEHTIMSDEKGEVSLTQDLPLQTQLKIWHPNSSVGLSKHREFTIDQAMLNKPEITLMINIDNPEPRNSFEELNLHEH</sequence>
<evidence type="ECO:0000256" key="1">
    <source>
        <dbReference type="SAM" id="SignalP"/>
    </source>
</evidence>
<dbReference type="OrthoDB" id="9772097at2"/>
<proteinExistence type="predicted"/>
<dbReference type="Gene3D" id="2.60.40.420">
    <property type="entry name" value="Cupredoxins - blue copper proteins"/>
    <property type="match status" value="1"/>
</dbReference>
<accession>R4YPG2</accession>
<dbReference type="HOGENOM" id="CLU_084768_2_1_6"/>
<evidence type="ECO:0000313" key="2">
    <source>
        <dbReference type="EMBL" id="CCK75118.1"/>
    </source>
</evidence>
<keyword evidence="3" id="KW-1185">Reference proteome</keyword>
<reference evidence="2 3" key="1">
    <citation type="journal article" date="2013" name="Nat. Commun.">
        <title>Genome sequence and functional genomic analysis of the oil-degrading bacterium Oleispira antarctica.</title>
        <authorList>
            <person name="Kube M."/>
            <person name="Chernikova T.N."/>
            <person name="Al-Ramahi Y."/>
            <person name="Beloqui A."/>
            <person name="Lopez-Cortez N."/>
            <person name="Guazzaroni M.E."/>
            <person name="Heipieper H.J."/>
            <person name="Klages S."/>
            <person name="Kotsyurbenko O.R."/>
            <person name="Langer I."/>
            <person name="Nechitaylo T.Y."/>
            <person name="Lunsdorf H."/>
            <person name="Fernandez M."/>
            <person name="Juarez S."/>
            <person name="Ciordia S."/>
            <person name="Singer A."/>
            <person name="Kagan O."/>
            <person name="Egorova O."/>
            <person name="Petit P.A."/>
            <person name="Stogios P."/>
            <person name="Kim Y."/>
            <person name="Tchigvintsev A."/>
            <person name="Flick R."/>
            <person name="Denaro R."/>
            <person name="Genovese M."/>
            <person name="Albar J.P."/>
            <person name="Reva O.N."/>
            <person name="Martinez-Gomariz M."/>
            <person name="Tran H."/>
            <person name="Ferrer M."/>
            <person name="Savchenko A."/>
            <person name="Yakunin A.F."/>
            <person name="Yakimov M.M."/>
            <person name="Golyshina O.V."/>
            <person name="Reinhardt R."/>
            <person name="Golyshin P.N."/>
        </authorList>
    </citation>
    <scope>NUCLEOTIDE SEQUENCE [LARGE SCALE GENOMIC DNA]</scope>
</reference>
<dbReference type="AlphaFoldDB" id="R4YPG2"/>
<dbReference type="InterPro" id="IPR008972">
    <property type="entry name" value="Cupredoxin"/>
</dbReference>
<protein>
    <recommendedName>
        <fullName evidence="4">Methylamine utilization protein</fullName>
    </recommendedName>
</protein>
<keyword evidence="1" id="KW-0732">Signal</keyword>
<name>R4YPG2_OLEAN</name>
<feature type="signal peptide" evidence="1">
    <location>
        <begin position="1"/>
        <end position="25"/>
    </location>
</feature>
<dbReference type="InterPro" id="IPR034242">
    <property type="entry name" value="MauL"/>
</dbReference>
<gene>
    <name evidence="2" type="ORF">OLEAN_C09420</name>
</gene>
<dbReference type="EMBL" id="FO203512">
    <property type="protein sequence ID" value="CCK75118.1"/>
    <property type="molecule type" value="Genomic_DNA"/>
</dbReference>
<feature type="chain" id="PRO_5004383822" description="Methylamine utilization protein" evidence="1">
    <location>
        <begin position="26"/>
        <end position="221"/>
    </location>
</feature>
<evidence type="ECO:0000313" key="3">
    <source>
        <dbReference type="Proteomes" id="UP000032749"/>
    </source>
</evidence>
<dbReference type="CDD" id="cd04221">
    <property type="entry name" value="MauL"/>
    <property type="match status" value="1"/>
</dbReference>